<dbReference type="Proteomes" id="UP000050828">
    <property type="component" value="Unassembled WGS sequence"/>
</dbReference>
<accession>A0AAJ0LER2</accession>
<gene>
    <name evidence="2" type="ORF">FC08_GL000807</name>
</gene>
<proteinExistence type="predicted"/>
<organism evidence="2 3">
    <name type="scientific">Latilactobacillus curvatus JCM 1096 = DSM 20019</name>
    <dbReference type="NCBI Taxonomy" id="1293592"/>
    <lineage>
        <taxon>Bacteria</taxon>
        <taxon>Bacillati</taxon>
        <taxon>Bacillota</taxon>
        <taxon>Bacilli</taxon>
        <taxon>Lactobacillales</taxon>
        <taxon>Lactobacillaceae</taxon>
        <taxon>Latilactobacillus</taxon>
    </lineage>
</organism>
<comment type="caution">
    <text evidence="2">The sequence shown here is derived from an EMBL/GenBank/DDBJ whole genome shotgun (WGS) entry which is preliminary data.</text>
</comment>
<evidence type="ECO:0000313" key="3">
    <source>
        <dbReference type="Proteomes" id="UP000050828"/>
    </source>
</evidence>
<reference evidence="2 3" key="1">
    <citation type="journal article" date="2015" name="Genome Announc.">
        <title>Expanding the biotechnology potential of lactobacilli through comparative genomics of 213 strains and associated genera.</title>
        <authorList>
            <person name="Sun Z."/>
            <person name="Harris H.M."/>
            <person name="McCann A."/>
            <person name="Guo C."/>
            <person name="Argimon S."/>
            <person name="Zhang W."/>
            <person name="Yang X."/>
            <person name="Jeffery I.B."/>
            <person name="Cooney J.C."/>
            <person name="Kagawa T.F."/>
            <person name="Liu W."/>
            <person name="Song Y."/>
            <person name="Salvetti E."/>
            <person name="Wrobel A."/>
            <person name="Rasinkangas P."/>
            <person name="Parkhill J."/>
            <person name="Rea M.C."/>
            <person name="O'Sullivan O."/>
            <person name="Ritari J."/>
            <person name="Douillard F.P."/>
            <person name="Paul Ross R."/>
            <person name="Yang R."/>
            <person name="Briner A.E."/>
            <person name="Felis G.E."/>
            <person name="de Vos W.M."/>
            <person name="Barrangou R."/>
            <person name="Klaenhammer T.R."/>
            <person name="Caufield P.W."/>
            <person name="Cui Y."/>
            <person name="Zhang H."/>
            <person name="O'Toole P.W."/>
        </authorList>
    </citation>
    <scope>NUCLEOTIDE SEQUENCE [LARGE SCALE GENOMIC DNA]</scope>
    <source>
        <strain evidence="2 3">DSM 20019</strain>
    </source>
</reference>
<protein>
    <submittedName>
        <fullName evidence="2">Uncharacterized protein</fullName>
    </submittedName>
</protein>
<feature type="region of interest" description="Disordered" evidence="1">
    <location>
        <begin position="82"/>
        <end position="108"/>
    </location>
</feature>
<dbReference type="AlphaFoldDB" id="A0AAJ0LER2"/>
<dbReference type="EMBL" id="AZDL01000028">
    <property type="protein sequence ID" value="KRK92301.1"/>
    <property type="molecule type" value="Genomic_DNA"/>
</dbReference>
<evidence type="ECO:0000256" key="1">
    <source>
        <dbReference type="SAM" id="MobiDB-lite"/>
    </source>
</evidence>
<feature type="compositionally biased region" description="Low complexity" evidence="1">
    <location>
        <begin position="84"/>
        <end position="108"/>
    </location>
</feature>
<name>A0AAJ0LER2_LATCU</name>
<sequence>MALMLTYDEFKKMGFKLDETKFNELLPFAEIQLNIKVRRYYEFHDLESDLEFRKKAYKRAIAFQILYMDKQGVSTADDVANKPTSVSQSIGSTSVSKSFGSNSSSGGSNNAETSAISLEALNQLSGTGLLSRGIYYD</sequence>
<evidence type="ECO:0000313" key="2">
    <source>
        <dbReference type="EMBL" id="KRK92301.1"/>
    </source>
</evidence>